<comment type="caution">
    <text evidence="2">The sequence shown here is derived from an EMBL/GenBank/DDBJ whole genome shotgun (WGS) entry which is preliminary data.</text>
</comment>
<proteinExistence type="predicted"/>
<sequence>MDFADILPDLLPRLALAVGIVVLVGIVTPLALGRATGLRLSRLVVFTAISLLAAVVVGSVIVFAQLPVQLVADALDVDADQALPTTLLIALVTGGGTGLLAAIVATAGAGAGGAVAGRFTRRAAPRAIGVAAGTIGALAIVGAVAIGPVGLSSWVPAAIAAAVVVGLLLAVSSALPWPGGFVRPQATPHAASASSERAVVALGFSDRER</sequence>
<feature type="transmembrane region" description="Helical" evidence="1">
    <location>
        <begin position="127"/>
        <end position="147"/>
    </location>
</feature>
<dbReference type="EMBL" id="JACBZY010000001">
    <property type="protein sequence ID" value="NYG98112.1"/>
    <property type="molecule type" value="Genomic_DNA"/>
</dbReference>
<keyword evidence="3" id="KW-1185">Reference proteome</keyword>
<feature type="transmembrane region" description="Helical" evidence="1">
    <location>
        <begin position="153"/>
        <end position="175"/>
    </location>
</feature>
<dbReference type="Proteomes" id="UP000553888">
    <property type="component" value="Unassembled WGS sequence"/>
</dbReference>
<dbReference type="RefSeq" id="WP_179565305.1">
    <property type="nucleotide sequence ID" value="NZ_JACBZY010000001.1"/>
</dbReference>
<feature type="transmembrane region" description="Helical" evidence="1">
    <location>
        <begin position="86"/>
        <end position="115"/>
    </location>
</feature>
<reference evidence="2 3" key="1">
    <citation type="submission" date="2020-07" db="EMBL/GenBank/DDBJ databases">
        <title>Sequencing the genomes of 1000 actinobacteria strains.</title>
        <authorList>
            <person name="Klenk H.-P."/>
        </authorList>
    </citation>
    <scope>NUCLEOTIDE SEQUENCE [LARGE SCALE GENOMIC DNA]</scope>
    <source>
        <strain evidence="2 3">DSM 23141</strain>
    </source>
</reference>
<keyword evidence="1" id="KW-0472">Membrane</keyword>
<dbReference type="AlphaFoldDB" id="A0A852Y8B6"/>
<feature type="transmembrane region" description="Helical" evidence="1">
    <location>
        <begin position="14"/>
        <end position="32"/>
    </location>
</feature>
<gene>
    <name evidence="2" type="ORF">BJ979_000738</name>
</gene>
<keyword evidence="1" id="KW-1133">Transmembrane helix</keyword>
<keyword evidence="1" id="KW-0812">Transmembrane</keyword>
<evidence type="ECO:0000313" key="2">
    <source>
        <dbReference type="EMBL" id="NYG98112.1"/>
    </source>
</evidence>
<name>A0A852Y8B6_9MICO</name>
<organism evidence="2 3">
    <name type="scientific">Schumannella luteola</name>
    <dbReference type="NCBI Taxonomy" id="472059"/>
    <lineage>
        <taxon>Bacteria</taxon>
        <taxon>Bacillati</taxon>
        <taxon>Actinomycetota</taxon>
        <taxon>Actinomycetes</taxon>
        <taxon>Micrococcales</taxon>
        <taxon>Microbacteriaceae</taxon>
        <taxon>Schumannella</taxon>
    </lineage>
</organism>
<evidence type="ECO:0000313" key="3">
    <source>
        <dbReference type="Proteomes" id="UP000553888"/>
    </source>
</evidence>
<accession>A0A852Y8B6</accession>
<evidence type="ECO:0000256" key="1">
    <source>
        <dbReference type="SAM" id="Phobius"/>
    </source>
</evidence>
<protein>
    <submittedName>
        <fullName evidence="2">Uncharacterized protein</fullName>
    </submittedName>
</protein>
<feature type="transmembrane region" description="Helical" evidence="1">
    <location>
        <begin position="44"/>
        <end position="66"/>
    </location>
</feature>